<sequence>MEYIYIISRSLFAQMQLVRTSIHGLESIRYRSPFILFFCSILSRDEERVGPRRTSVHVECRDDSCVMYHESMYDSCAEVPGTRRFNEAPIQPTPPQSTRLY</sequence>
<dbReference type="AlphaFoldDB" id="A0A024GAH3"/>
<dbReference type="Proteomes" id="UP000053237">
    <property type="component" value="Unassembled WGS sequence"/>
</dbReference>
<evidence type="ECO:0000313" key="2">
    <source>
        <dbReference type="Proteomes" id="UP000053237"/>
    </source>
</evidence>
<evidence type="ECO:0000313" key="1">
    <source>
        <dbReference type="EMBL" id="CCI43535.1"/>
    </source>
</evidence>
<reference evidence="1 2" key="1">
    <citation type="submission" date="2012-05" db="EMBL/GenBank/DDBJ databases">
        <title>Recombination and specialization in a pathogen metapopulation.</title>
        <authorList>
            <person name="Gardiner A."/>
            <person name="Kemen E."/>
            <person name="Schultz-Larsen T."/>
            <person name="MacLean D."/>
            <person name="Van Oosterhout C."/>
            <person name="Jones J.D.G."/>
        </authorList>
    </citation>
    <scope>NUCLEOTIDE SEQUENCE [LARGE SCALE GENOMIC DNA]</scope>
    <source>
        <strain evidence="1 2">Ac Nc2</strain>
    </source>
</reference>
<organism evidence="1 2">
    <name type="scientific">Albugo candida</name>
    <dbReference type="NCBI Taxonomy" id="65357"/>
    <lineage>
        <taxon>Eukaryota</taxon>
        <taxon>Sar</taxon>
        <taxon>Stramenopiles</taxon>
        <taxon>Oomycota</taxon>
        <taxon>Peronosporomycetes</taxon>
        <taxon>Albuginales</taxon>
        <taxon>Albuginaceae</taxon>
        <taxon>Albugo</taxon>
    </lineage>
</organism>
<dbReference type="InParanoid" id="A0A024GAH3"/>
<proteinExistence type="predicted"/>
<keyword evidence="2" id="KW-1185">Reference proteome</keyword>
<dbReference type="EMBL" id="CAIX01000051">
    <property type="protein sequence ID" value="CCI43535.1"/>
    <property type="molecule type" value="Genomic_DNA"/>
</dbReference>
<protein>
    <submittedName>
        <fullName evidence="1">Uncharacterized protein</fullName>
    </submittedName>
</protein>
<gene>
    <name evidence="1" type="ORF">BN9_043190</name>
</gene>
<accession>A0A024GAH3</accession>
<name>A0A024GAH3_9STRA</name>
<comment type="caution">
    <text evidence="1">The sequence shown here is derived from an EMBL/GenBank/DDBJ whole genome shotgun (WGS) entry which is preliminary data.</text>
</comment>